<evidence type="ECO:0000313" key="6">
    <source>
        <dbReference type="Proteomes" id="UP000249495"/>
    </source>
</evidence>
<dbReference type="InterPro" id="IPR011608">
    <property type="entry name" value="PRD"/>
</dbReference>
<evidence type="ECO:0000259" key="3">
    <source>
        <dbReference type="PROSITE" id="PS51094"/>
    </source>
</evidence>
<dbReference type="PROSITE" id="PS51094">
    <property type="entry name" value="PTS_EIIA_TYPE_2"/>
    <property type="match status" value="1"/>
</dbReference>
<dbReference type="RefSeq" id="WP_026161877.1">
    <property type="nucleotide sequence ID" value="NZ_LS483343.1"/>
</dbReference>
<dbReference type="Proteomes" id="UP000249495">
    <property type="component" value="Chromosome 1"/>
</dbReference>
<dbReference type="GO" id="GO:0006355">
    <property type="term" value="P:regulation of DNA-templated transcription"/>
    <property type="evidence" value="ECO:0007669"/>
    <property type="project" value="InterPro"/>
</dbReference>
<dbReference type="PANTHER" id="PTHR30185:SF18">
    <property type="entry name" value="TRANSCRIPTIONAL REGULATOR MTLR"/>
    <property type="match status" value="1"/>
</dbReference>
<dbReference type="Pfam" id="PF08279">
    <property type="entry name" value="HTH_11"/>
    <property type="match status" value="2"/>
</dbReference>
<evidence type="ECO:0000256" key="1">
    <source>
        <dbReference type="ARBA" id="ARBA00023015"/>
    </source>
</evidence>
<feature type="domain" description="PRD" evidence="4">
    <location>
        <begin position="276"/>
        <end position="382"/>
    </location>
</feature>
<dbReference type="EMBL" id="LS483343">
    <property type="protein sequence ID" value="SQF40255.1"/>
    <property type="molecule type" value="Genomic_DNA"/>
</dbReference>
<keyword evidence="6" id="KW-1185">Reference proteome</keyword>
<dbReference type="PANTHER" id="PTHR30185">
    <property type="entry name" value="CRYPTIC BETA-GLUCOSIDE BGL OPERON ANTITERMINATOR"/>
    <property type="match status" value="1"/>
</dbReference>
<dbReference type="InterPro" id="IPR050661">
    <property type="entry name" value="BglG_antiterminators"/>
</dbReference>
<dbReference type="SUPFAM" id="SSF55804">
    <property type="entry name" value="Phoshotransferase/anion transport protein"/>
    <property type="match status" value="1"/>
</dbReference>
<dbReference type="STRING" id="1123303.GCA_000372425_00381"/>
<dbReference type="InterPro" id="IPR013196">
    <property type="entry name" value="HTH_11"/>
</dbReference>
<reference evidence="5 6" key="1">
    <citation type="submission" date="2018-06" db="EMBL/GenBank/DDBJ databases">
        <authorList>
            <consortium name="Pathogen Informatics"/>
            <person name="Doyle S."/>
        </authorList>
    </citation>
    <scope>NUCLEOTIDE SEQUENCE [LARGE SCALE GENOMIC DNA]</scope>
    <source>
        <strain evidence="5 6">NCTC12278</strain>
    </source>
</reference>
<protein>
    <submittedName>
        <fullName evidence="5">Transcriptional regulator</fullName>
    </submittedName>
</protein>
<evidence type="ECO:0000256" key="2">
    <source>
        <dbReference type="ARBA" id="ARBA00023163"/>
    </source>
</evidence>
<dbReference type="PROSITE" id="PS51372">
    <property type="entry name" value="PRD_2"/>
    <property type="match status" value="1"/>
</dbReference>
<dbReference type="Gene3D" id="3.40.930.10">
    <property type="entry name" value="Mannitol-specific EII, Chain A"/>
    <property type="match status" value="1"/>
</dbReference>
<gene>
    <name evidence="5" type="ORF">NCTC12278_00851</name>
</gene>
<dbReference type="KEGG" id="sfer:NCTC12278_00851"/>
<dbReference type="InterPro" id="IPR016152">
    <property type="entry name" value="PTrfase/Anion_transptr"/>
</dbReference>
<dbReference type="AlphaFoldDB" id="A0A2X3VR92"/>
<organism evidence="5 6">
    <name type="scientific">Streptococcus ferus</name>
    <dbReference type="NCBI Taxonomy" id="1345"/>
    <lineage>
        <taxon>Bacteria</taxon>
        <taxon>Bacillati</taxon>
        <taxon>Bacillota</taxon>
        <taxon>Bacilli</taxon>
        <taxon>Lactobacillales</taxon>
        <taxon>Streptococcaceae</taxon>
        <taxon>Streptococcus</taxon>
    </lineage>
</organism>
<name>A0A2X3VR92_9STRE</name>
<dbReference type="OrthoDB" id="9776005at2"/>
<evidence type="ECO:0000313" key="5">
    <source>
        <dbReference type="EMBL" id="SQF40255.1"/>
    </source>
</evidence>
<dbReference type="InterPro" id="IPR036388">
    <property type="entry name" value="WH-like_DNA-bd_sf"/>
</dbReference>
<proteinExistence type="predicted"/>
<accession>A0A2X3VR92</accession>
<evidence type="ECO:0000259" key="4">
    <source>
        <dbReference type="PROSITE" id="PS51372"/>
    </source>
</evidence>
<keyword evidence="1" id="KW-0805">Transcription regulation</keyword>
<dbReference type="Gene3D" id="1.10.10.10">
    <property type="entry name" value="Winged helix-like DNA-binding domain superfamily/Winged helix DNA-binding domain"/>
    <property type="match status" value="2"/>
</dbReference>
<sequence>MLLTKREEQLLKAFQTYGKLSLNQISDILKVSQRTVYRTISELTDSLNTVNVSILKDKTKYYLSGEVEGIKDFFSQASFDSSQRLNLITYRLIISQQAVTNEELQQEFGVSNVTIIQDIAEIEKRLADFDLFLQRTNGYSIVQKNAQTRRFLAILMSNNVSISDFWNQDYGYFQELNLEKLTLAQTIFQDYQDDLPELDAKMTEFFIILLALSSWGEIEEKSSKVSRLALDFSKKVFARFSKETAEFYNIQEILFFASVLDELLIKRQESPLYNESFDGEFFYRISNLIDKVSRYTKIDFRKDPVLFKFLFHHIRLSLAVPVIFNTSSKRHITYLAAHKNEYLHTVVSLLVQDMFPNYLNSEAEYELLTLHFASSLRRSPDIYPIRILLLTDERPLARELLLSRIKSVAPFVEKIDFKPLLQFKEEDRQYYHTVLSTKPLQGDVAYLVSIYPDAKEILSLQEYLQDIQANQSIILKEETAVLSGLNRQDYLAASQTLLQQFILEDVANSATFEATVREIMEKIPVISDQTYLSDKLLNRFERSPFAIPETNLALLHTQSSKVRQSFFGIYNLKQPVKALSMTKEEEVTKRILVMLTKIDESSEIRDLMTAISQSLIENHLYTEIYRTGNREIIYQLLNKIFTERIKKLEN</sequence>
<dbReference type="InterPro" id="IPR002178">
    <property type="entry name" value="PTS_EIIA_type-2_dom"/>
</dbReference>
<dbReference type="Pfam" id="PF00359">
    <property type="entry name" value="PTS_EIIA_2"/>
    <property type="match status" value="1"/>
</dbReference>
<feature type="domain" description="PTS EIIA type-2" evidence="3">
    <location>
        <begin position="489"/>
        <end position="640"/>
    </location>
</feature>
<keyword evidence="2" id="KW-0804">Transcription</keyword>